<dbReference type="PANTHER" id="PTHR30487:SF0">
    <property type="entry name" value="PREPILIN LEADER PEPTIDASE_N-METHYLTRANSFERASE-RELATED"/>
    <property type="match status" value="1"/>
</dbReference>
<sequence>MIMPAAWAGLPAGFWVMAAALVGLAVGSFLNVVIYRLPVMLERAWQHDAHATLHPDAELPSSEAFNLMHPRSRCGQCGHAIRWWENIPLLSWLLLRGKCSSCGTRISVRYPLVELLTAVLTAAVIVLQGLTPWSLGLVLLLWGLIALAFIDYDTTLLPDGITLPLLWLGLLLHAVLDPGFLPQAVWGAALGYVSLWSIYQAFKLLTGKEGMGYGDFKLFAALGAWFGATALLPIILLSAIAGAVIGIALQFSGLAERGNPIPFGPFLAAAGLIMLLLGPQRLIAWVLPGGA</sequence>
<keyword evidence="7 17" id="KW-0808">Transferase</keyword>
<dbReference type="GO" id="GO:0006465">
    <property type="term" value="P:signal peptide processing"/>
    <property type="evidence" value="ECO:0007669"/>
    <property type="project" value="TreeGrafter"/>
</dbReference>
<evidence type="ECO:0000256" key="14">
    <source>
        <dbReference type="SAM" id="Phobius"/>
    </source>
</evidence>
<keyword evidence="5 17" id="KW-0489">Methyltransferase</keyword>
<feature type="domain" description="Prepilin type IV endopeptidase peptidase" evidence="15">
    <location>
        <begin position="139"/>
        <end position="247"/>
    </location>
</feature>
<dbReference type="InterPro" id="IPR014032">
    <property type="entry name" value="Peptidase_A24A_bac"/>
</dbReference>
<evidence type="ECO:0000256" key="13">
    <source>
        <dbReference type="ARBA" id="ARBA00023268"/>
    </source>
</evidence>
<comment type="similarity">
    <text evidence="2">Belongs to the peptidase A24 family.</text>
</comment>
<keyword evidence="11 14" id="KW-1133">Transmembrane helix</keyword>
<evidence type="ECO:0000256" key="7">
    <source>
        <dbReference type="ARBA" id="ARBA00022679"/>
    </source>
</evidence>
<proteinExistence type="inferred from homology"/>
<gene>
    <name evidence="17" type="primary">pilD</name>
    <name evidence="17" type="ORF">CARN2_3692</name>
</gene>
<evidence type="ECO:0000256" key="10">
    <source>
        <dbReference type="ARBA" id="ARBA00022801"/>
    </source>
</evidence>
<dbReference type="EMBL" id="CABM01000049">
    <property type="protein sequence ID" value="CBH98216.1"/>
    <property type="molecule type" value="Genomic_DNA"/>
</dbReference>
<dbReference type="InterPro" id="IPR050882">
    <property type="entry name" value="Prepilin_peptidase/N-MTase"/>
</dbReference>
<evidence type="ECO:0000256" key="6">
    <source>
        <dbReference type="ARBA" id="ARBA00022670"/>
    </source>
</evidence>
<evidence type="ECO:0000256" key="8">
    <source>
        <dbReference type="ARBA" id="ARBA00022691"/>
    </source>
</evidence>
<name>E6PTF9_9ZZZZ</name>
<feature type="domain" description="Prepilin peptidase A24 N-terminal" evidence="16">
    <location>
        <begin position="21"/>
        <end position="126"/>
    </location>
</feature>
<evidence type="ECO:0000256" key="12">
    <source>
        <dbReference type="ARBA" id="ARBA00023136"/>
    </source>
</evidence>
<dbReference type="InterPro" id="IPR010627">
    <property type="entry name" value="Prepilin_pept_A24_N"/>
</dbReference>
<dbReference type="Pfam" id="PF01478">
    <property type="entry name" value="Peptidase_A24"/>
    <property type="match status" value="1"/>
</dbReference>
<dbReference type="FunFam" id="1.20.120.1220:FF:000001">
    <property type="entry name" value="Type 4 prepilin-like proteins leader peptide-processing enzyme"/>
    <property type="match status" value="1"/>
</dbReference>
<keyword evidence="10 17" id="KW-0378">Hydrolase</keyword>
<keyword evidence="8" id="KW-0949">S-adenosyl-L-methionine</keyword>
<dbReference type="Pfam" id="PF06750">
    <property type="entry name" value="A24_N_bact"/>
    <property type="match status" value="1"/>
</dbReference>
<keyword evidence="6" id="KW-0645">Protease</keyword>
<keyword evidence="13" id="KW-0511">Multifunctional enzyme</keyword>
<dbReference type="AlphaFoldDB" id="E6PTF9"/>
<dbReference type="GO" id="GO:0032259">
    <property type="term" value="P:methylation"/>
    <property type="evidence" value="ECO:0007669"/>
    <property type="project" value="UniProtKB-KW"/>
</dbReference>
<dbReference type="EC" id="3.4.23.43" evidence="17"/>
<evidence type="ECO:0000256" key="1">
    <source>
        <dbReference type="ARBA" id="ARBA00004429"/>
    </source>
</evidence>
<feature type="transmembrane region" description="Helical" evidence="14">
    <location>
        <begin position="188"/>
        <end position="206"/>
    </location>
</feature>
<keyword evidence="9 14" id="KW-0812">Transmembrane</keyword>
<evidence type="ECO:0000256" key="2">
    <source>
        <dbReference type="ARBA" id="ARBA00005801"/>
    </source>
</evidence>
<dbReference type="PRINTS" id="PR00864">
    <property type="entry name" value="PREPILNPTASE"/>
</dbReference>
<feature type="transmembrane region" description="Helical" evidence="14">
    <location>
        <begin position="218"/>
        <end position="249"/>
    </location>
</feature>
<comment type="caution">
    <text evidence="17">The sequence shown here is derived from an EMBL/GenBank/DDBJ whole genome shotgun (WGS) entry which is preliminary data.</text>
</comment>
<reference evidence="17" key="1">
    <citation type="submission" date="2009-10" db="EMBL/GenBank/DDBJ databases">
        <title>Diversity of trophic interactions inside an arsenic-rich microbial ecosystem.</title>
        <authorList>
            <person name="Bertin P.N."/>
            <person name="Heinrich-Salmeron A."/>
            <person name="Pelletier E."/>
            <person name="Goulhen-Chollet F."/>
            <person name="Arsene-Ploetze F."/>
            <person name="Gallien S."/>
            <person name="Calteau A."/>
            <person name="Vallenet D."/>
            <person name="Casiot C."/>
            <person name="Chane-Woon-Ming B."/>
            <person name="Giloteaux L."/>
            <person name="Barakat M."/>
            <person name="Bonnefoy V."/>
            <person name="Bruneel O."/>
            <person name="Chandler M."/>
            <person name="Cleiss J."/>
            <person name="Duran R."/>
            <person name="Elbaz-Poulichet F."/>
            <person name="Fonknechten N."/>
            <person name="Lauga B."/>
            <person name="Mornico D."/>
            <person name="Ortet P."/>
            <person name="Schaeffer C."/>
            <person name="Siguier P."/>
            <person name="Alexander Thil Smith A."/>
            <person name="Van Dorsselaer A."/>
            <person name="Weissenbach J."/>
            <person name="Medigue C."/>
            <person name="Le Paslier D."/>
        </authorList>
    </citation>
    <scope>NUCLEOTIDE SEQUENCE</scope>
</reference>
<keyword evidence="12 14" id="KW-0472">Membrane</keyword>
<dbReference type="GO" id="GO:0005886">
    <property type="term" value="C:plasma membrane"/>
    <property type="evidence" value="ECO:0007669"/>
    <property type="project" value="UniProtKB-SubCell"/>
</dbReference>
<dbReference type="GO" id="GO:0008168">
    <property type="term" value="F:methyltransferase activity"/>
    <property type="evidence" value="ECO:0007669"/>
    <property type="project" value="UniProtKB-KW"/>
</dbReference>
<comment type="subcellular location">
    <subcellularLocation>
        <location evidence="1">Cell inner membrane</location>
        <topology evidence="1">Multi-pass membrane protein</topology>
    </subcellularLocation>
</comment>
<accession>E6PTF9</accession>
<feature type="transmembrane region" description="Helical" evidence="14">
    <location>
        <begin position="133"/>
        <end position="150"/>
    </location>
</feature>
<evidence type="ECO:0000313" key="17">
    <source>
        <dbReference type="EMBL" id="CBH98216.1"/>
    </source>
</evidence>
<keyword evidence="3" id="KW-1003">Cell membrane</keyword>
<dbReference type="GO" id="GO:0004190">
    <property type="term" value="F:aspartic-type endopeptidase activity"/>
    <property type="evidence" value="ECO:0007669"/>
    <property type="project" value="UniProtKB-EC"/>
</dbReference>
<dbReference type="EC" id="2.1.1.-" evidence="17"/>
<dbReference type="PANTHER" id="PTHR30487">
    <property type="entry name" value="TYPE 4 PREPILIN-LIKE PROTEINS LEADER PEPTIDE-PROCESSING ENZYME"/>
    <property type="match status" value="1"/>
</dbReference>
<evidence type="ECO:0000259" key="16">
    <source>
        <dbReference type="Pfam" id="PF06750"/>
    </source>
</evidence>
<evidence type="ECO:0000256" key="3">
    <source>
        <dbReference type="ARBA" id="ARBA00022475"/>
    </source>
</evidence>
<feature type="transmembrane region" description="Helical" evidence="14">
    <location>
        <begin position="108"/>
        <end position="127"/>
    </location>
</feature>
<organism evidence="17">
    <name type="scientific">mine drainage metagenome</name>
    <dbReference type="NCBI Taxonomy" id="410659"/>
    <lineage>
        <taxon>unclassified sequences</taxon>
        <taxon>metagenomes</taxon>
        <taxon>ecological metagenomes</taxon>
    </lineage>
</organism>
<protein>
    <submittedName>
        <fullName evidence="17">Type 4 prepilin-like proteins leader peptide-processing enzyme (Protein secretion protein XCPA) (Protein pilD)</fullName>
        <ecNumber evidence="17">2.1.1.-</ecNumber>
        <ecNumber evidence="17">3.4.23.43</ecNumber>
    </submittedName>
</protein>
<dbReference type="InterPro" id="IPR000045">
    <property type="entry name" value="Prepilin_IV_endopep_pep"/>
</dbReference>
<feature type="transmembrane region" description="Helical" evidence="14">
    <location>
        <begin position="12"/>
        <end position="34"/>
    </location>
</feature>
<keyword evidence="4" id="KW-0997">Cell inner membrane</keyword>
<evidence type="ECO:0000256" key="11">
    <source>
        <dbReference type="ARBA" id="ARBA00022989"/>
    </source>
</evidence>
<evidence type="ECO:0000256" key="5">
    <source>
        <dbReference type="ARBA" id="ARBA00022603"/>
    </source>
</evidence>
<evidence type="ECO:0000256" key="9">
    <source>
        <dbReference type="ARBA" id="ARBA00022692"/>
    </source>
</evidence>
<feature type="transmembrane region" description="Helical" evidence="14">
    <location>
        <begin position="261"/>
        <end position="278"/>
    </location>
</feature>
<feature type="transmembrane region" description="Helical" evidence="14">
    <location>
        <begin position="157"/>
        <end position="176"/>
    </location>
</feature>
<dbReference type="Gene3D" id="1.20.120.1220">
    <property type="match status" value="1"/>
</dbReference>
<evidence type="ECO:0000259" key="15">
    <source>
        <dbReference type="Pfam" id="PF01478"/>
    </source>
</evidence>
<evidence type="ECO:0000256" key="4">
    <source>
        <dbReference type="ARBA" id="ARBA00022519"/>
    </source>
</evidence>